<dbReference type="FunFam" id="1.20.140.10:FF:000019">
    <property type="entry name" value="Acyl-CoA dehydrogenase"/>
    <property type="match status" value="1"/>
</dbReference>
<proteinExistence type="inferred from homology"/>
<accession>A0A381U5H5</accession>
<keyword evidence="5" id="KW-0560">Oxidoreductase</keyword>
<organism evidence="10">
    <name type="scientific">marine metagenome</name>
    <dbReference type="NCBI Taxonomy" id="408172"/>
    <lineage>
        <taxon>unclassified sequences</taxon>
        <taxon>metagenomes</taxon>
        <taxon>ecological metagenomes</taxon>
    </lineage>
</organism>
<dbReference type="InterPro" id="IPR036250">
    <property type="entry name" value="AcylCo_DH-like_C"/>
</dbReference>
<dbReference type="InterPro" id="IPR046373">
    <property type="entry name" value="Acyl-CoA_Oxase/DH_mid-dom_sf"/>
</dbReference>
<dbReference type="PANTHER" id="PTHR43884:SF12">
    <property type="entry name" value="ISOVALERYL-COA DEHYDROGENASE, MITOCHONDRIAL-RELATED"/>
    <property type="match status" value="1"/>
</dbReference>
<feature type="domain" description="Acyl-CoA dehydrogenase-like C-terminal" evidence="9">
    <location>
        <begin position="465"/>
        <end position="542"/>
    </location>
</feature>
<dbReference type="InterPro" id="IPR013786">
    <property type="entry name" value="AcylCoA_DH/ox_N"/>
</dbReference>
<dbReference type="Pfam" id="PF02770">
    <property type="entry name" value="Acyl-CoA_dh_M"/>
    <property type="match status" value="1"/>
</dbReference>
<dbReference type="InterPro" id="IPR049426">
    <property type="entry name" value="Acyl-CoA-dh-like_C"/>
</dbReference>
<dbReference type="InterPro" id="IPR009075">
    <property type="entry name" value="AcylCo_DH/oxidase_C"/>
</dbReference>
<feature type="domain" description="Acyl-CoA oxidase/dehydrogenase middle" evidence="7">
    <location>
        <begin position="149"/>
        <end position="241"/>
    </location>
</feature>
<dbReference type="Gene3D" id="1.10.540.10">
    <property type="entry name" value="Acyl-CoA dehydrogenase/oxidase, N-terminal domain"/>
    <property type="match status" value="1"/>
</dbReference>
<dbReference type="GO" id="GO:0003995">
    <property type="term" value="F:acyl-CoA dehydrogenase activity"/>
    <property type="evidence" value="ECO:0007669"/>
    <property type="project" value="InterPro"/>
</dbReference>
<dbReference type="FunFam" id="1.10.540.10:FF:000001">
    <property type="entry name" value="Very long-chain-specific acyl-CoA dehydrogenase, mitochondrial"/>
    <property type="match status" value="1"/>
</dbReference>
<dbReference type="SUPFAM" id="SSF47203">
    <property type="entry name" value="Acyl-CoA dehydrogenase C-terminal domain-like"/>
    <property type="match status" value="1"/>
</dbReference>
<evidence type="ECO:0000256" key="2">
    <source>
        <dbReference type="ARBA" id="ARBA00009347"/>
    </source>
</evidence>
<dbReference type="SUPFAM" id="SSF56645">
    <property type="entry name" value="Acyl-CoA dehydrogenase NM domain-like"/>
    <property type="match status" value="1"/>
</dbReference>
<evidence type="ECO:0000256" key="1">
    <source>
        <dbReference type="ARBA" id="ARBA00001974"/>
    </source>
</evidence>
<name>A0A381U5H5_9ZZZZ</name>
<evidence type="ECO:0000259" key="7">
    <source>
        <dbReference type="Pfam" id="PF02770"/>
    </source>
</evidence>
<evidence type="ECO:0000259" key="6">
    <source>
        <dbReference type="Pfam" id="PF00441"/>
    </source>
</evidence>
<dbReference type="InterPro" id="IPR009100">
    <property type="entry name" value="AcylCoA_DH/oxidase_NM_dom_sf"/>
</dbReference>
<comment type="cofactor">
    <cofactor evidence="1">
        <name>FAD</name>
        <dbReference type="ChEBI" id="CHEBI:57692"/>
    </cofactor>
</comment>
<dbReference type="Gene3D" id="2.40.110.10">
    <property type="entry name" value="Butyryl-CoA Dehydrogenase, subunit A, domain 2"/>
    <property type="match status" value="1"/>
</dbReference>
<evidence type="ECO:0008006" key="11">
    <source>
        <dbReference type="Google" id="ProtNLM"/>
    </source>
</evidence>
<evidence type="ECO:0000256" key="5">
    <source>
        <dbReference type="ARBA" id="ARBA00023002"/>
    </source>
</evidence>
<sequence>MNNPKLTIKAGGQWLVSKVGREPIFCREKFTQEQRQIDQMIREFARDQIFPNIDKINKFDKDLSLGIIKQMGELGLLGIDVPEEFGGTNLDKISSTIVTEGVSTGGSPSFAATFGVQTGIGCLGIVFFGTPHQKEKYLPKLTTGDWIAAYALTEPTSGSDALSAKTNAVLSEDGKYYILNGEKQFVTNGNWATVFTVLAQIDGNKFSAFIVEKGTEGFEIGKEEKKMGMKGSSTTSLKFTNAKVPIENLLYEPGKGAAIAFNALNIGRYKLAASCIGGCKLGIELVIKYALERKQFGQAIAHFDSIKSKIADMTVKLYAGDSMLYRTVGMIQDAIGDLDESDPDYYMQTGKTMERFAVESSMAKVFCSETSNFFVDQFLQVLGGYGFIEEYPAAGAYRDDRINRIWEGTNEINRAIISGYMMKKVLMEKILLRDFLKDLDEYIITYSSTDTSELLGREIQALESAKRLAALVFQESLCEFGQELKHEQQLGESLADIFTYIYTAGSVVSRSKTAVENNGKSDIPITIARIFCADALLNIILLVNRCLNKIFNESIPDRISVPAKQLEEHMTLETDTISLKQELAEYMYAQRSYPF</sequence>
<protein>
    <recommendedName>
        <fullName evidence="11">Acyl-CoA dehydrogenase</fullName>
    </recommendedName>
</protein>
<dbReference type="Pfam" id="PF02771">
    <property type="entry name" value="Acyl-CoA_dh_N"/>
    <property type="match status" value="1"/>
</dbReference>
<dbReference type="Gene3D" id="1.20.140.10">
    <property type="entry name" value="Butyryl-CoA Dehydrogenase, subunit A, domain 3"/>
    <property type="match status" value="2"/>
</dbReference>
<dbReference type="PANTHER" id="PTHR43884">
    <property type="entry name" value="ACYL-COA DEHYDROGENASE"/>
    <property type="match status" value="1"/>
</dbReference>
<reference evidence="10" key="1">
    <citation type="submission" date="2018-05" db="EMBL/GenBank/DDBJ databases">
        <authorList>
            <person name="Lanie J.A."/>
            <person name="Ng W.-L."/>
            <person name="Kazmierczak K.M."/>
            <person name="Andrzejewski T.M."/>
            <person name="Davidsen T.M."/>
            <person name="Wayne K.J."/>
            <person name="Tettelin H."/>
            <person name="Glass J.I."/>
            <person name="Rusch D."/>
            <person name="Podicherti R."/>
            <person name="Tsui H.-C.T."/>
            <person name="Winkler M.E."/>
        </authorList>
    </citation>
    <scope>NUCLEOTIDE SEQUENCE</scope>
</reference>
<dbReference type="Pfam" id="PF00441">
    <property type="entry name" value="Acyl-CoA_dh_1"/>
    <property type="match status" value="1"/>
</dbReference>
<dbReference type="InterPro" id="IPR037069">
    <property type="entry name" value="AcylCoA_DH/ox_N_sf"/>
</dbReference>
<dbReference type="AlphaFoldDB" id="A0A381U5H5"/>
<dbReference type="PROSITE" id="PS00072">
    <property type="entry name" value="ACYL_COA_DH_1"/>
    <property type="match status" value="1"/>
</dbReference>
<dbReference type="EMBL" id="UINC01005780">
    <property type="protein sequence ID" value="SVA23500.1"/>
    <property type="molecule type" value="Genomic_DNA"/>
</dbReference>
<gene>
    <name evidence="10" type="ORF">METZ01_LOCUS76354</name>
</gene>
<comment type="similarity">
    <text evidence="2">Belongs to the acyl-CoA dehydrogenase family.</text>
</comment>
<keyword evidence="4" id="KW-0274">FAD</keyword>
<dbReference type="FunFam" id="2.40.110.10:FF:000006">
    <property type="entry name" value="very long-chain specific acyl-CoA dehydrogenase, mitochondrial"/>
    <property type="match status" value="1"/>
</dbReference>
<evidence type="ECO:0000259" key="9">
    <source>
        <dbReference type="Pfam" id="PF21263"/>
    </source>
</evidence>
<evidence type="ECO:0000256" key="4">
    <source>
        <dbReference type="ARBA" id="ARBA00022827"/>
    </source>
</evidence>
<keyword evidence="3" id="KW-0285">Flavoprotein</keyword>
<dbReference type="GO" id="GO:0050660">
    <property type="term" value="F:flavin adenine dinucleotide binding"/>
    <property type="evidence" value="ECO:0007669"/>
    <property type="project" value="InterPro"/>
</dbReference>
<evidence type="ECO:0000259" key="8">
    <source>
        <dbReference type="Pfam" id="PF02771"/>
    </source>
</evidence>
<dbReference type="InterPro" id="IPR006091">
    <property type="entry name" value="Acyl-CoA_Oxase/DH_mid-dom"/>
</dbReference>
<dbReference type="Pfam" id="PF21263">
    <property type="entry name" value="Acyl-CoA-dh_C"/>
    <property type="match status" value="1"/>
</dbReference>
<evidence type="ECO:0000256" key="3">
    <source>
        <dbReference type="ARBA" id="ARBA00022630"/>
    </source>
</evidence>
<feature type="domain" description="Acyl-CoA dehydrogenase/oxidase N-terminal" evidence="8">
    <location>
        <begin position="31"/>
        <end position="145"/>
    </location>
</feature>
<dbReference type="InterPro" id="IPR006089">
    <property type="entry name" value="Acyl-CoA_DH_CS"/>
</dbReference>
<evidence type="ECO:0000313" key="10">
    <source>
        <dbReference type="EMBL" id="SVA23500.1"/>
    </source>
</evidence>
<feature type="domain" description="Acyl-CoA dehydrogenase/oxidase C-terminal" evidence="6">
    <location>
        <begin position="254"/>
        <end position="418"/>
    </location>
</feature>